<proteinExistence type="inferred from homology"/>
<dbReference type="Pfam" id="PF03081">
    <property type="entry name" value="Exo70_C"/>
    <property type="match status" value="2"/>
</dbReference>
<dbReference type="GO" id="GO:0015031">
    <property type="term" value="P:protein transport"/>
    <property type="evidence" value="ECO:0007669"/>
    <property type="project" value="UniProtKB-KW"/>
</dbReference>
<sequence>MADASKGQKTYDQAKAQPWPKFIDFGLWWLRLSEILGNFESRVWFESGTLLSTCFESASCKDVFENKPREIKNCSFCLEKTGPRLEEIKQRLSSLEAAVRPLRAQKCSLAAVGGHISRAVGPAAAVLKVFDAIHGLEKSLSSDPTSDLYGYLLVVKRLEEALRFLAENCGLAIRWLEDVVEFLKDNGVTDDHRYLSNVTKSLNILRELQASEERARLDGGLLSAAYDKLETEYRRLLGENGVPLPIISSSSSIVAPSSLPVFVIQKLQAIIERLSANNRLENCISTYIDIRSSDVTACLEALGLDYLEISIFEFDNFQNMESSVDLWSKHLEYAVKNLLELEYQLCNDVFEKIGLDISMDCFARIAIQSGFLAFIQFGNTVTESKKDAVKLFKLLKIFHTLNELRLDFNRLFGGKSCIEIRIPTRHLIKRVIDGACEIFWELLPQVEAHKGTSPPSNGSVPSSGDSPELETPKISRELLRKEVRNIVEAVQRNLDAWSKAYEDTSLSYIFLMNNHCHLYKALKGTSLGNLIGDSQLKEHKKNKDYYSSIYLRESWGMLPGLLGHEDETLFSGGRAMACSLVKKKLKAFNEALDGTYKKQSNWVVAEENLRKRICQLVVDAIVPVYRSYIQKYGHFIEQDGIKNVKIYSEEGLVSMLSSMFQPKKGKCYSINTRHSIDKMSEIVTSRFPSTTVVA</sequence>
<dbReference type="GO" id="GO:0005546">
    <property type="term" value="F:phosphatidylinositol-4,5-bisphosphate binding"/>
    <property type="evidence" value="ECO:0007669"/>
    <property type="project" value="InterPro"/>
</dbReference>
<comment type="function">
    <text evidence="3">Component of the exocyst complex.</text>
</comment>
<organism evidence="6 7">
    <name type="scientific">Vitis vinifera</name>
    <name type="common">Grape</name>
    <dbReference type="NCBI Taxonomy" id="29760"/>
    <lineage>
        <taxon>Eukaryota</taxon>
        <taxon>Viridiplantae</taxon>
        <taxon>Streptophyta</taxon>
        <taxon>Embryophyta</taxon>
        <taxon>Tracheophyta</taxon>
        <taxon>Spermatophyta</taxon>
        <taxon>Magnoliopsida</taxon>
        <taxon>eudicotyledons</taxon>
        <taxon>Gunneridae</taxon>
        <taxon>Pentapetalae</taxon>
        <taxon>rosids</taxon>
        <taxon>Vitales</taxon>
        <taxon>Vitaceae</taxon>
        <taxon>Viteae</taxon>
        <taxon>Vitis</taxon>
    </lineage>
</organism>
<evidence type="ECO:0000256" key="3">
    <source>
        <dbReference type="RuleBase" id="RU365026"/>
    </source>
</evidence>
<protein>
    <recommendedName>
        <fullName evidence="3">Exocyst subunit Exo70 family protein</fullName>
    </recommendedName>
</protein>
<feature type="domain" description="Exocyst complex subunit Exo70 C-terminal" evidence="5">
    <location>
        <begin position="327"/>
        <end position="461"/>
    </location>
</feature>
<dbReference type="Gene3D" id="1.20.1280.170">
    <property type="entry name" value="Exocyst complex component Exo70"/>
    <property type="match status" value="2"/>
</dbReference>
<dbReference type="GO" id="GO:0000145">
    <property type="term" value="C:exocyst"/>
    <property type="evidence" value="ECO:0007669"/>
    <property type="project" value="InterPro"/>
</dbReference>
<feature type="domain" description="Exocyst complex subunit Exo70 C-terminal" evidence="5">
    <location>
        <begin position="467"/>
        <end position="658"/>
    </location>
</feature>
<dbReference type="InterPro" id="IPR016159">
    <property type="entry name" value="Cullin_repeat-like_dom_sf"/>
</dbReference>
<evidence type="ECO:0000256" key="1">
    <source>
        <dbReference type="ARBA" id="ARBA00006756"/>
    </source>
</evidence>
<feature type="region of interest" description="Disordered" evidence="4">
    <location>
        <begin position="450"/>
        <end position="471"/>
    </location>
</feature>
<evidence type="ECO:0000313" key="7">
    <source>
        <dbReference type="Proteomes" id="UP000288805"/>
    </source>
</evidence>
<comment type="similarity">
    <text evidence="1 3">Belongs to the EXO70 family.</text>
</comment>
<accession>A0A438HY07</accession>
<dbReference type="SUPFAM" id="SSF74788">
    <property type="entry name" value="Cullin repeat-like"/>
    <property type="match status" value="1"/>
</dbReference>
<reference evidence="6 7" key="1">
    <citation type="journal article" date="2018" name="PLoS Genet.">
        <title>Population sequencing reveals clonal diversity and ancestral inbreeding in the grapevine cultivar Chardonnay.</title>
        <authorList>
            <person name="Roach M.J."/>
            <person name="Johnson D.L."/>
            <person name="Bohlmann J."/>
            <person name="van Vuuren H.J."/>
            <person name="Jones S.J."/>
            <person name="Pretorius I.S."/>
            <person name="Schmidt S.A."/>
            <person name="Borneman A.R."/>
        </authorList>
    </citation>
    <scope>NUCLEOTIDE SEQUENCE [LARGE SCALE GENOMIC DNA]</scope>
    <source>
        <strain evidence="7">cv. Chardonnay</strain>
        <tissue evidence="6">Leaf</tissue>
    </source>
</reference>
<dbReference type="Proteomes" id="UP000288805">
    <property type="component" value="Unassembled WGS sequence"/>
</dbReference>
<dbReference type="Pfam" id="PF20669">
    <property type="entry name" value="Exo70_N"/>
    <property type="match status" value="1"/>
</dbReference>
<dbReference type="InterPro" id="IPR046364">
    <property type="entry name" value="Exo70_C"/>
</dbReference>
<feature type="compositionally biased region" description="Low complexity" evidence="4">
    <location>
        <begin position="451"/>
        <end position="466"/>
    </location>
</feature>
<gene>
    <name evidence="6" type="primary">EXO70A1_7</name>
    <name evidence="6" type="ORF">CK203_045501</name>
</gene>
<dbReference type="GO" id="GO:0006887">
    <property type="term" value="P:exocytosis"/>
    <property type="evidence" value="ECO:0007669"/>
    <property type="project" value="UniProtKB-KW"/>
</dbReference>
<name>A0A438HY07_VITVI</name>
<dbReference type="PANTHER" id="PTHR12542:SF85">
    <property type="entry name" value="EXOCYST SUBUNIT EXO70 FAMILY PROTEIN"/>
    <property type="match status" value="1"/>
</dbReference>
<evidence type="ECO:0000256" key="2">
    <source>
        <dbReference type="ARBA" id="ARBA00022448"/>
    </source>
</evidence>
<keyword evidence="3" id="KW-0268">Exocytosis</keyword>
<dbReference type="PANTHER" id="PTHR12542">
    <property type="entry name" value="EXOCYST COMPLEX PROTEIN EXO70"/>
    <property type="match status" value="1"/>
</dbReference>
<keyword evidence="3" id="KW-0653">Protein transport</keyword>
<evidence type="ECO:0000259" key="5">
    <source>
        <dbReference type="Pfam" id="PF03081"/>
    </source>
</evidence>
<evidence type="ECO:0000313" key="6">
    <source>
        <dbReference type="EMBL" id="RVW89326.1"/>
    </source>
</evidence>
<evidence type="ECO:0000256" key="4">
    <source>
        <dbReference type="SAM" id="MobiDB-lite"/>
    </source>
</evidence>
<comment type="caution">
    <text evidence="6">The sequence shown here is derived from an EMBL/GenBank/DDBJ whole genome shotgun (WGS) entry which is preliminary data.</text>
</comment>
<dbReference type="AlphaFoldDB" id="A0A438HY07"/>
<dbReference type="InterPro" id="IPR004140">
    <property type="entry name" value="Exo70"/>
</dbReference>
<keyword evidence="2 3" id="KW-0813">Transport</keyword>
<dbReference type="EMBL" id="QGNW01000165">
    <property type="protein sequence ID" value="RVW89326.1"/>
    <property type="molecule type" value="Genomic_DNA"/>
</dbReference>